<name>A0A2S2DYB6_9BACT</name>
<organism evidence="2 3">
    <name type="scientific">Aquirufa nivalisilvae</name>
    <dbReference type="NCBI Taxonomy" id="2516557"/>
    <lineage>
        <taxon>Bacteria</taxon>
        <taxon>Pseudomonadati</taxon>
        <taxon>Bacteroidota</taxon>
        <taxon>Cytophagia</taxon>
        <taxon>Cytophagales</taxon>
        <taxon>Flectobacillaceae</taxon>
        <taxon>Aquirufa</taxon>
    </lineage>
</organism>
<proteinExistence type="predicted"/>
<dbReference type="Pfam" id="PF00535">
    <property type="entry name" value="Glycos_transf_2"/>
    <property type="match status" value="1"/>
</dbReference>
<dbReference type="Gene3D" id="3.90.550.10">
    <property type="entry name" value="Spore Coat Polysaccharide Biosynthesis Protein SpsA, Chain A"/>
    <property type="match status" value="1"/>
</dbReference>
<dbReference type="InterPro" id="IPR029044">
    <property type="entry name" value="Nucleotide-diphossugar_trans"/>
</dbReference>
<dbReference type="InterPro" id="IPR001173">
    <property type="entry name" value="Glyco_trans_2-like"/>
</dbReference>
<feature type="domain" description="Glycosyltransferase 2-like" evidence="1">
    <location>
        <begin position="23"/>
        <end position="192"/>
    </location>
</feature>
<accession>A0A2S2DYB6</accession>
<keyword evidence="3" id="KW-1185">Reference proteome</keyword>
<sequence>MDFSYLNHQLYGNPQTAKQPKVSVCLITYKHEQYIQTCLDNILQQKTDFEFEIIIGEDHSPDNTASIVKSYADRFPEKIKAYIRPENVGAKVNFLHCFFDCQGEYIVHIEGDDYWTSSDKLQKQVDFLDSHPEASACFHNAQIIYEDGTGRVPTLINPVDQAPWVHSTDLLKEREAWFMATASVMMRKKLVKTLPDWFFHSKSGDIPLYVILAEEGPIAYLPETMSVYRKNEGGMSYTDSNKSASFIYNRIFMYSKINEYTHAKYQYLIQPILFEYHLLLTRITENEKSFLKRCYYLWKASAHAPQKLHLEDWKKLFKEHVFTADSFLAYLAFRKKINRFFGIRS</sequence>
<evidence type="ECO:0000259" key="1">
    <source>
        <dbReference type="Pfam" id="PF00535"/>
    </source>
</evidence>
<dbReference type="OrthoDB" id="199095at2"/>
<dbReference type="EMBL" id="CP029346">
    <property type="protein sequence ID" value="AWL09757.1"/>
    <property type="molecule type" value="Genomic_DNA"/>
</dbReference>
<dbReference type="SUPFAM" id="SSF53448">
    <property type="entry name" value="Nucleotide-diphospho-sugar transferases"/>
    <property type="match status" value="1"/>
</dbReference>
<dbReference type="PANTHER" id="PTHR22916:SF3">
    <property type="entry name" value="UDP-GLCNAC:BETAGAL BETA-1,3-N-ACETYLGLUCOSAMINYLTRANSFERASE-LIKE PROTEIN 1"/>
    <property type="match status" value="1"/>
</dbReference>
<dbReference type="AlphaFoldDB" id="A0A2S2DYB6"/>
<reference evidence="3" key="1">
    <citation type="submission" date="2018-05" db="EMBL/GenBank/DDBJ databases">
        <title>Pseudarcicella sp. HME7025 Genome sequencing and assembly.</title>
        <authorList>
            <person name="Kim H."/>
            <person name="Kang H."/>
            <person name="Joh K."/>
        </authorList>
    </citation>
    <scope>NUCLEOTIDE SEQUENCE [LARGE SCALE GENOMIC DNA]</scope>
    <source>
        <strain evidence="3">HME7025</strain>
    </source>
</reference>
<dbReference type="KEGG" id="psez:HME7025_01907"/>
<keyword evidence="2" id="KW-0808">Transferase</keyword>
<dbReference type="Proteomes" id="UP000245468">
    <property type="component" value="Chromosome"/>
</dbReference>
<evidence type="ECO:0000313" key="3">
    <source>
        <dbReference type="Proteomes" id="UP000245468"/>
    </source>
</evidence>
<keyword evidence="2" id="KW-0328">Glycosyltransferase</keyword>
<evidence type="ECO:0000313" key="2">
    <source>
        <dbReference type="EMBL" id="AWL09757.1"/>
    </source>
</evidence>
<dbReference type="PANTHER" id="PTHR22916">
    <property type="entry name" value="GLYCOSYLTRANSFERASE"/>
    <property type="match status" value="1"/>
</dbReference>
<gene>
    <name evidence="2" type="ORF">HME7025_01907</name>
</gene>
<dbReference type="RefSeq" id="WP_109323419.1">
    <property type="nucleotide sequence ID" value="NZ_CP029346.1"/>
</dbReference>
<protein>
    <recommendedName>
        <fullName evidence="1">Glycosyltransferase 2-like domain-containing protein</fullName>
    </recommendedName>
</protein>
<dbReference type="GO" id="GO:0016758">
    <property type="term" value="F:hexosyltransferase activity"/>
    <property type="evidence" value="ECO:0007669"/>
    <property type="project" value="UniProtKB-ARBA"/>
</dbReference>